<keyword evidence="1" id="KW-1133">Transmembrane helix</keyword>
<name>A0A517VWA7_9PLAN</name>
<keyword evidence="1" id="KW-0812">Transmembrane</keyword>
<evidence type="ECO:0000313" key="3">
    <source>
        <dbReference type="Proteomes" id="UP000318704"/>
    </source>
</evidence>
<dbReference type="EMBL" id="CP037920">
    <property type="protein sequence ID" value="QDT97282.1"/>
    <property type="molecule type" value="Genomic_DNA"/>
</dbReference>
<reference evidence="2 3" key="1">
    <citation type="submission" date="2019-03" db="EMBL/GenBank/DDBJ databases">
        <title>Deep-cultivation of Planctomycetes and their phenomic and genomic characterization uncovers novel biology.</title>
        <authorList>
            <person name="Wiegand S."/>
            <person name="Jogler M."/>
            <person name="Boedeker C."/>
            <person name="Pinto D."/>
            <person name="Vollmers J."/>
            <person name="Rivas-Marin E."/>
            <person name="Kohn T."/>
            <person name="Peeters S.H."/>
            <person name="Heuer A."/>
            <person name="Rast P."/>
            <person name="Oberbeckmann S."/>
            <person name="Bunk B."/>
            <person name="Jeske O."/>
            <person name="Meyerdierks A."/>
            <person name="Storesund J.E."/>
            <person name="Kallscheuer N."/>
            <person name="Luecker S."/>
            <person name="Lage O.M."/>
            <person name="Pohl T."/>
            <person name="Merkel B.J."/>
            <person name="Hornburger P."/>
            <person name="Mueller R.-W."/>
            <person name="Bruemmer F."/>
            <person name="Labrenz M."/>
            <person name="Spormann A.M."/>
            <person name="Op den Camp H."/>
            <person name="Overmann J."/>
            <person name="Amann R."/>
            <person name="Jetten M.S.M."/>
            <person name="Mascher T."/>
            <person name="Medema M.H."/>
            <person name="Devos D.P."/>
            <person name="Kaster A.-K."/>
            <person name="Ovreas L."/>
            <person name="Rohde M."/>
            <person name="Galperin M.Y."/>
            <person name="Jogler C."/>
        </authorList>
    </citation>
    <scope>NUCLEOTIDE SEQUENCE [LARGE SCALE GENOMIC DNA]</scope>
    <source>
        <strain evidence="2 3">V144</strain>
    </source>
</reference>
<feature type="transmembrane region" description="Helical" evidence="1">
    <location>
        <begin position="6"/>
        <end position="24"/>
    </location>
</feature>
<evidence type="ECO:0000256" key="1">
    <source>
        <dbReference type="SAM" id="Phobius"/>
    </source>
</evidence>
<dbReference type="Proteomes" id="UP000318704">
    <property type="component" value="Chromosome"/>
</dbReference>
<proteinExistence type="predicted"/>
<protein>
    <submittedName>
        <fullName evidence="2">Uncharacterized protein</fullName>
    </submittedName>
</protein>
<accession>A0A517VWA7</accession>
<dbReference type="AlphaFoldDB" id="A0A517VWA7"/>
<evidence type="ECO:0000313" key="2">
    <source>
        <dbReference type="EMBL" id="QDT97282.1"/>
    </source>
</evidence>
<keyword evidence="1" id="KW-0472">Membrane</keyword>
<organism evidence="2 3">
    <name type="scientific">Gimesia aquarii</name>
    <dbReference type="NCBI Taxonomy" id="2527964"/>
    <lineage>
        <taxon>Bacteria</taxon>
        <taxon>Pseudomonadati</taxon>
        <taxon>Planctomycetota</taxon>
        <taxon>Planctomycetia</taxon>
        <taxon>Planctomycetales</taxon>
        <taxon>Planctomycetaceae</taxon>
        <taxon>Gimesia</taxon>
    </lineage>
</organism>
<gene>
    <name evidence="2" type="ORF">V144x_27540</name>
</gene>
<dbReference type="KEGG" id="gaw:V144x_27540"/>
<sequence length="136" mass="15582">MRDLLTTISSIIVILFCLSLLFVSEEIETDQQYKEEISNQNASHQISQPPDNKSIVFNRVQSVELEHGILKFSTFENETFKEHFFKIRDKNVIFTREADGGMPLHSIKFVDSGCNTLLVTIPPSFEVDIMKDLISN</sequence>